<dbReference type="PROSITE" id="PS51512">
    <property type="entry name" value="DFDF"/>
    <property type="match status" value="1"/>
</dbReference>
<dbReference type="SUPFAM" id="SSF64153">
    <property type="entry name" value="YjeF N-terminal domain-like"/>
    <property type="match status" value="1"/>
</dbReference>
<dbReference type="GeneID" id="66114772"/>
<dbReference type="InterPro" id="IPR036652">
    <property type="entry name" value="YjeF_N_dom_sf"/>
</dbReference>
<dbReference type="PANTHER" id="PTHR13612:SF0">
    <property type="entry name" value="ENHANCER OF MRNA-DECAPPING PROTEIN 3"/>
    <property type="match status" value="1"/>
</dbReference>
<evidence type="ECO:0000256" key="5">
    <source>
        <dbReference type="SAM" id="MobiDB-lite"/>
    </source>
</evidence>
<protein>
    <recommendedName>
        <fullName evidence="3">Enhancer of mRNA-decapping protein 3</fullName>
    </recommendedName>
</protein>
<dbReference type="Proteomes" id="UP000790833">
    <property type="component" value="Unassembled WGS sequence"/>
</dbReference>
<reference evidence="8" key="1">
    <citation type="submission" date="2021-03" db="EMBL/GenBank/DDBJ databases">
        <authorList>
            <person name="Palmer J.M."/>
        </authorList>
    </citation>
    <scope>NUCLEOTIDE SEQUENCE</scope>
    <source>
        <strain evidence="8">ARV_011</strain>
    </source>
</reference>
<feature type="compositionally biased region" description="Polar residues" evidence="5">
    <location>
        <begin position="75"/>
        <end position="101"/>
    </location>
</feature>
<feature type="region of interest" description="Disordered" evidence="5">
    <location>
        <begin position="71"/>
        <end position="107"/>
    </location>
</feature>
<evidence type="ECO:0000313" key="9">
    <source>
        <dbReference type="Proteomes" id="UP000790833"/>
    </source>
</evidence>
<dbReference type="RefSeq" id="XP_043048491.1">
    <property type="nucleotide sequence ID" value="XM_043192196.1"/>
</dbReference>
<gene>
    <name evidence="8" type="primary">EDC3</name>
    <name evidence="8" type="ORF">KQ657_001398</name>
</gene>
<keyword evidence="9" id="KW-1185">Reference proteome</keyword>
<name>A0A9P8AHM9_9ASCO</name>
<dbReference type="InterPro" id="IPR025762">
    <property type="entry name" value="DFDF"/>
</dbReference>
<dbReference type="GO" id="GO:0000932">
    <property type="term" value="C:P-body"/>
    <property type="evidence" value="ECO:0007669"/>
    <property type="project" value="UniProtKB-SubCell"/>
</dbReference>
<dbReference type="PROSITE" id="PS51385">
    <property type="entry name" value="YJEF_N"/>
    <property type="match status" value="1"/>
</dbReference>
<dbReference type="EMBL" id="JAHMUF010000015">
    <property type="protein sequence ID" value="KAG7192941.1"/>
    <property type="molecule type" value="Genomic_DNA"/>
</dbReference>
<feature type="domain" description="DFDF" evidence="7">
    <location>
        <begin position="125"/>
        <end position="161"/>
    </location>
</feature>
<evidence type="ECO:0000313" key="8">
    <source>
        <dbReference type="EMBL" id="KAG7192941.1"/>
    </source>
</evidence>
<evidence type="ECO:0000259" key="7">
    <source>
        <dbReference type="PROSITE" id="PS51512"/>
    </source>
</evidence>
<accession>A0A9P8AHM9</accession>
<dbReference type="Pfam" id="PF09532">
    <property type="entry name" value="FDF"/>
    <property type="match status" value="1"/>
</dbReference>
<dbReference type="SMART" id="SM01199">
    <property type="entry name" value="FDF"/>
    <property type="match status" value="1"/>
</dbReference>
<dbReference type="Gene3D" id="3.40.50.10260">
    <property type="entry name" value="YjeF N-terminal domain"/>
    <property type="match status" value="1"/>
</dbReference>
<proteinExistence type="inferred from homology"/>
<dbReference type="InterPro" id="IPR004443">
    <property type="entry name" value="YjeF_N_dom"/>
</dbReference>
<comment type="similarity">
    <text evidence="2">Belongs to the EDC3 family.</text>
</comment>
<evidence type="ECO:0000256" key="3">
    <source>
        <dbReference type="ARBA" id="ARBA00015797"/>
    </source>
</evidence>
<dbReference type="InterPro" id="IPR019050">
    <property type="entry name" value="FDF_dom"/>
</dbReference>
<dbReference type="PANTHER" id="PTHR13612">
    <property type="entry name" value="ENHANCER OF MRNA-DECAPPING PROTEIN 3"/>
    <property type="match status" value="1"/>
</dbReference>
<evidence type="ECO:0000256" key="2">
    <source>
        <dbReference type="ARBA" id="ARBA00006610"/>
    </source>
</evidence>
<dbReference type="GO" id="GO:0003729">
    <property type="term" value="F:mRNA binding"/>
    <property type="evidence" value="ECO:0007669"/>
    <property type="project" value="TreeGrafter"/>
</dbReference>
<dbReference type="OrthoDB" id="10030313at2759"/>
<dbReference type="GO" id="GO:0031087">
    <property type="term" value="P:deadenylation-independent decapping of nuclear-transcribed mRNA"/>
    <property type="evidence" value="ECO:0007669"/>
    <property type="project" value="TreeGrafter"/>
</dbReference>
<comment type="caution">
    <text evidence="8">The sequence shown here is derived from an EMBL/GenBank/DDBJ whole genome shotgun (WGS) entry which is preliminary data.</text>
</comment>
<comment type="subcellular location">
    <subcellularLocation>
        <location evidence="1">Cytoplasm</location>
        <location evidence="1">P-body</location>
    </subcellularLocation>
</comment>
<evidence type="ECO:0000256" key="4">
    <source>
        <dbReference type="ARBA" id="ARBA00022490"/>
    </source>
</evidence>
<feature type="domain" description="YjeF N-terminal" evidence="6">
    <location>
        <begin position="270"/>
        <end position="509"/>
    </location>
</feature>
<dbReference type="Pfam" id="PF03853">
    <property type="entry name" value="YjeF_N"/>
    <property type="match status" value="1"/>
</dbReference>
<keyword evidence="4" id="KW-0963">Cytoplasm</keyword>
<dbReference type="AlphaFoldDB" id="A0A9P8AHM9"/>
<sequence length="535" mass="59040">MTEFLNYKVDLFLKDGTKSTGVISYIDKTNVTLLNVYHSINPNVSVPSMNVPSTRIADVKVVQLPVNLQKKNGKPVTNNRYSESELLSKSQSTRSRNTSRAGTPKLRLAKLTHHHKADDPDWDCESDVNDIKTGSEFDFAANLAMFDKKTVFADFQRKDNVSLHDRLVGHNKVENVKKINYDNKEMVLEKNVEDNWDKIGEASLNSSNNGNYVPRRDAPSTPGGILSPQFGPNANKSSVSGASGILSSASFSFISNESKESVQLASPVQLLEVERLSVESFGIDTTIMAEVCAVNLSQLILNRILGGSTRLSNKKNHNLPPLVLLLVGSGRCAIRAFATGRHLANHGIRVLAFAIRDDEDDVEFSRQKHLFMEAGGKLLVSKVVEMLDIINLQLESPVELILDALQGYDTHLDDIFYQDDDMATLTKLFEWCNEPQQAAKIMSLDVPSGLDGGSGTIIDPSLTTLKCKWCVSMGIPISGLIHAYKNGHLEKGEVTHYLLDVGVPNKVYSSKPNLRKFDKCWYSATGCVKLDVAIN</sequence>
<evidence type="ECO:0000259" key="6">
    <source>
        <dbReference type="PROSITE" id="PS51385"/>
    </source>
</evidence>
<organism evidence="8 9">
    <name type="scientific">Scheffersomyces spartinae</name>
    <dbReference type="NCBI Taxonomy" id="45513"/>
    <lineage>
        <taxon>Eukaryota</taxon>
        <taxon>Fungi</taxon>
        <taxon>Dikarya</taxon>
        <taxon>Ascomycota</taxon>
        <taxon>Saccharomycotina</taxon>
        <taxon>Pichiomycetes</taxon>
        <taxon>Debaryomycetaceae</taxon>
        <taxon>Scheffersomyces</taxon>
    </lineage>
</organism>
<dbReference type="GO" id="GO:0033962">
    <property type="term" value="P:P-body assembly"/>
    <property type="evidence" value="ECO:0007669"/>
    <property type="project" value="TreeGrafter"/>
</dbReference>
<evidence type="ECO:0000256" key="1">
    <source>
        <dbReference type="ARBA" id="ARBA00004201"/>
    </source>
</evidence>